<evidence type="ECO:0000256" key="4">
    <source>
        <dbReference type="ARBA" id="ARBA00022670"/>
    </source>
</evidence>
<dbReference type="FunFam" id="2.30.250.10:FF:000003">
    <property type="entry name" value="Probable M18 family aminopeptidase 2"/>
    <property type="match status" value="1"/>
</dbReference>
<dbReference type="SUPFAM" id="SSF101821">
    <property type="entry name" value="Aminopeptidase/glucanase lid domain"/>
    <property type="match status" value="1"/>
</dbReference>
<dbReference type="GO" id="GO:0004177">
    <property type="term" value="F:aminopeptidase activity"/>
    <property type="evidence" value="ECO:0007669"/>
    <property type="project" value="UniProtKB-KW"/>
</dbReference>
<dbReference type="PRINTS" id="PR00932">
    <property type="entry name" value="AMINO1PTASE"/>
</dbReference>
<keyword evidence="7 9" id="KW-0862">Zinc</keyword>
<dbReference type="AlphaFoldDB" id="A0A923LF60"/>
<comment type="cofactor">
    <cofactor evidence="1 10">
        <name>Zn(2+)</name>
        <dbReference type="ChEBI" id="CHEBI:29105"/>
    </cofactor>
</comment>
<keyword evidence="5 9" id="KW-0479">Metal-binding</keyword>
<reference evidence="11" key="1">
    <citation type="submission" date="2020-08" db="EMBL/GenBank/DDBJ databases">
        <title>Genome public.</title>
        <authorList>
            <person name="Liu C."/>
            <person name="Sun Q."/>
        </authorList>
    </citation>
    <scope>NUCLEOTIDE SEQUENCE</scope>
    <source>
        <strain evidence="11">NSJ-68</strain>
    </source>
</reference>
<evidence type="ECO:0000256" key="1">
    <source>
        <dbReference type="ARBA" id="ARBA00001947"/>
    </source>
</evidence>
<dbReference type="GO" id="GO:0006508">
    <property type="term" value="P:proteolysis"/>
    <property type="evidence" value="ECO:0007669"/>
    <property type="project" value="UniProtKB-KW"/>
</dbReference>
<dbReference type="InterPro" id="IPR001948">
    <property type="entry name" value="Peptidase_M18"/>
</dbReference>
<dbReference type="Pfam" id="PF02127">
    <property type="entry name" value="Peptidase_M18"/>
    <property type="match status" value="1"/>
</dbReference>
<evidence type="ECO:0000256" key="3">
    <source>
        <dbReference type="ARBA" id="ARBA00022438"/>
    </source>
</evidence>
<dbReference type="Proteomes" id="UP000649345">
    <property type="component" value="Unassembled WGS sequence"/>
</dbReference>
<keyword evidence="12" id="KW-1185">Reference proteome</keyword>
<keyword evidence="8 9" id="KW-0482">Metalloprotease</keyword>
<dbReference type="EC" id="3.4.11.-" evidence="10"/>
<comment type="caution">
    <text evidence="11">The sequence shown here is derived from an EMBL/GenBank/DDBJ whole genome shotgun (WGS) entry which is preliminary data.</text>
</comment>
<protein>
    <recommendedName>
        <fullName evidence="10">M18 family aminopeptidase</fullName>
        <ecNumber evidence="10">3.4.11.-</ecNumber>
    </recommendedName>
</protein>
<accession>A0A923LF60</accession>
<dbReference type="GO" id="GO:0005737">
    <property type="term" value="C:cytoplasm"/>
    <property type="evidence" value="ECO:0007669"/>
    <property type="project" value="UniProtKB-ARBA"/>
</dbReference>
<sequence length="433" mass="47934">MNTMKYAEKLLQLTDEGTSPFHVAAAAERQLKAAGFQKLSLGQDWGLENGGKYYLVHNGSSLVAFRLGKKFMFGDTFRIAAAHTDFPGLRIKPRPEIEKNGYRQLNVEVYGGAILNTWLDRPLSVSGRVVLRSDDVFHPEVRLVDFRKPFLTIPNLAIHMNREVNKGVELNRQKDLLPILGLQDLSGKEADQDFFLDCLAKKLRVDKEDILEYELGLYNTDTGDFLGLSEEFISSPRLDNLTSVQAVIQGLLEGEREQGVNMAVLFDHEEIGSRTKQGAGSMLLPSVMERILLAFGRGREKFLETYADSMLLSVDVGHAVHPNYSEKCDPTNQDVLGRGICIKESSSQSYATDSEAVGILQQICDARKIPYQKFANRSDVAGGSTLGSIASALLPVKTVDIGVPLLAMHSSRELMGTADQESLVRTVEAFFTE</sequence>
<dbReference type="GO" id="GO:0008237">
    <property type="term" value="F:metallopeptidase activity"/>
    <property type="evidence" value="ECO:0007669"/>
    <property type="project" value="UniProtKB-KW"/>
</dbReference>
<evidence type="ECO:0000256" key="2">
    <source>
        <dbReference type="ARBA" id="ARBA00008290"/>
    </source>
</evidence>
<evidence type="ECO:0000313" key="11">
    <source>
        <dbReference type="EMBL" id="MBC5660932.1"/>
    </source>
</evidence>
<evidence type="ECO:0000256" key="6">
    <source>
        <dbReference type="ARBA" id="ARBA00022801"/>
    </source>
</evidence>
<dbReference type="SUPFAM" id="SSF53187">
    <property type="entry name" value="Zn-dependent exopeptidases"/>
    <property type="match status" value="1"/>
</dbReference>
<dbReference type="Gene3D" id="2.30.250.10">
    <property type="entry name" value="Aminopeptidase i, Domain 2"/>
    <property type="match status" value="1"/>
</dbReference>
<dbReference type="PANTHER" id="PTHR28570">
    <property type="entry name" value="ASPARTYL AMINOPEPTIDASE"/>
    <property type="match status" value="1"/>
</dbReference>
<evidence type="ECO:0000256" key="8">
    <source>
        <dbReference type="ARBA" id="ARBA00023049"/>
    </source>
</evidence>
<keyword evidence="4 9" id="KW-0645">Protease</keyword>
<dbReference type="EMBL" id="JACOOR010000009">
    <property type="protein sequence ID" value="MBC5660932.1"/>
    <property type="molecule type" value="Genomic_DNA"/>
</dbReference>
<comment type="similarity">
    <text evidence="2 9">Belongs to the peptidase M18 family.</text>
</comment>
<evidence type="ECO:0000256" key="9">
    <source>
        <dbReference type="RuleBase" id="RU004386"/>
    </source>
</evidence>
<keyword evidence="6 9" id="KW-0378">Hydrolase</keyword>
<evidence type="ECO:0000256" key="7">
    <source>
        <dbReference type="ARBA" id="ARBA00022833"/>
    </source>
</evidence>
<evidence type="ECO:0000313" key="12">
    <source>
        <dbReference type="Proteomes" id="UP000649345"/>
    </source>
</evidence>
<dbReference type="PANTHER" id="PTHR28570:SF3">
    <property type="entry name" value="ASPARTYL AMINOPEPTIDASE"/>
    <property type="match status" value="1"/>
</dbReference>
<evidence type="ECO:0000256" key="10">
    <source>
        <dbReference type="RuleBase" id="RU004387"/>
    </source>
</evidence>
<dbReference type="InterPro" id="IPR023358">
    <property type="entry name" value="Peptidase_M18_dom2"/>
</dbReference>
<keyword evidence="3 9" id="KW-0031">Aminopeptidase</keyword>
<dbReference type="RefSeq" id="WP_186873876.1">
    <property type="nucleotide sequence ID" value="NZ_JACOOR010000009.1"/>
</dbReference>
<dbReference type="GO" id="GO:0008270">
    <property type="term" value="F:zinc ion binding"/>
    <property type="evidence" value="ECO:0007669"/>
    <property type="project" value="InterPro"/>
</dbReference>
<organism evidence="11 12">
    <name type="scientific">Anaerosacchariphilus hominis</name>
    <dbReference type="NCBI Taxonomy" id="2763017"/>
    <lineage>
        <taxon>Bacteria</taxon>
        <taxon>Bacillati</taxon>
        <taxon>Bacillota</taxon>
        <taxon>Clostridia</taxon>
        <taxon>Lachnospirales</taxon>
        <taxon>Lachnospiraceae</taxon>
        <taxon>Anaerosacchariphilus</taxon>
    </lineage>
</organism>
<dbReference type="CDD" id="cd05658">
    <property type="entry name" value="M18_DAP"/>
    <property type="match status" value="1"/>
</dbReference>
<proteinExistence type="inferred from homology"/>
<dbReference type="NCBIfam" id="NF002759">
    <property type="entry name" value="PRK02813.1"/>
    <property type="match status" value="1"/>
</dbReference>
<dbReference type="Gene3D" id="3.40.630.10">
    <property type="entry name" value="Zn peptidases"/>
    <property type="match status" value="1"/>
</dbReference>
<evidence type="ECO:0000256" key="5">
    <source>
        <dbReference type="ARBA" id="ARBA00022723"/>
    </source>
</evidence>
<gene>
    <name evidence="11" type="ORF">H8S44_14310</name>
</gene>
<name>A0A923LF60_9FIRM</name>